<keyword evidence="3" id="KW-1185">Reference proteome</keyword>
<proteinExistence type="predicted"/>
<sequence length="479" mass="53009">MASSLISSSFHVSFDSVLAIDDTKIVAMFGALMASGLKGFLGCPTIFYEDALTEFFHNGSVRDGMVVSTIQGTSVEISEEIFAWAFALPLDGLTDLSEIPKDLLFDARSIFSNSGKQVSTSCKKREIKFEFRLLSDILAKSIFMKAGSFDVVTHERFLLMAAIMYKGHLSEIPKDLLFDARSIFSNSGKQVSTSCKKREIKFEFRLLSDILAKSIFMKAGSFDVVTHERFLLMAAIMEACKSTGEELGDSKAFPSPRILTEKTVHRYVVINEKVTMKEVANKLRVKSTPVKKAVSRKRPATAEVVEPVVSKKKRTKVVKADKGSVLITVAQEVVPLKIFEPTPAAPAEQPPVNKRKSKNRRLRLHKDSDDEIVKERGAVEEAVENIFEEQREATSAALVVEETIVGCLTEKASEPRVENEPVVKSTAEEVRTTSAYDMDLIIEQVIAETAQNETDEEEQNFDGIDVEGTTISGTNSPKI</sequence>
<feature type="region of interest" description="Disordered" evidence="1">
    <location>
        <begin position="342"/>
        <end position="369"/>
    </location>
</feature>
<evidence type="ECO:0000313" key="2">
    <source>
        <dbReference type="EMBL" id="KZV54968.1"/>
    </source>
</evidence>
<dbReference type="OrthoDB" id="2011474at2759"/>
<dbReference type="AlphaFoldDB" id="A0A2Z7DC89"/>
<gene>
    <name evidence="2" type="ORF">F511_03574</name>
</gene>
<evidence type="ECO:0000313" key="3">
    <source>
        <dbReference type="Proteomes" id="UP000250235"/>
    </source>
</evidence>
<feature type="region of interest" description="Disordered" evidence="1">
    <location>
        <begin position="451"/>
        <end position="479"/>
    </location>
</feature>
<dbReference type="Proteomes" id="UP000250235">
    <property type="component" value="Unassembled WGS sequence"/>
</dbReference>
<feature type="compositionally biased region" description="Polar residues" evidence="1">
    <location>
        <begin position="469"/>
        <end position="479"/>
    </location>
</feature>
<protein>
    <submittedName>
        <fullName evidence="2">Uncharacterized protein</fullName>
    </submittedName>
</protein>
<feature type="compositionally biased region" description="Basic residues" evidence="1">
    <location>
        <begin position="353"/>
        <end position="364"/>
    </location>
</feature>
<feature type="compositionally biased region" description="Low complexity" evidence="1">
    <location>
        <begin position="342"/>
        <end position="351"/>
    </location>
</feature>
<evidence type="ECO:0000256" key="1">
    <source>
        <dbReference type="SAM" id="MobiDB-lite"/>
    </source>
</evidence>
<name>A0A2Z7DC89_9LAMI</name>
<organism evidence="2 3">
    <name type="scientific">Dorcoceras hygrometricum</name>
    <dbReference type="NCBI Taxonomy" id="472368"/>
    <lineage>
        <taxon>Eukaryota</taxon>
        <taxon>Viridiplantae</taxon>
        <taxon>Streptophyta</taxon>
        <taxon>Embryophyta</taxon>
        <taxon>Tracheophyta</taxon>
        <taxon>Spermatophyta</taxon>
        <taxon>Magnoliopsida</taxon>
        <taxon>eudicotyledons</taxon>
        <taxon>Gunneridae</taxon>
        <taxon>Pentapetalae</taxon>
        <taxon>asterids</taxon>
        <taxon>lamiids</taxon>
        <taxon>Lamiales</taxon>
        <taxon>Gesneriaceae</taxon>
        <taxon>Didymocarpoideae</taxon>
        <taxon>Trichosporeae</taxon>
        <taxon>Loxocarpinae</taxon>
        <taxon>Dorcoceras</taxon>
    </lineage>
</organism>
<accession>A0A2Z7DC89</accession>
<reference evidence="2 3" key="1">
    <citation type="journal article" date="2015" name="Proc. Natl. Acad. Sci. U.S.A.">
        <title>The resurrection genome of Boea hygrometrica: A blueprint for survival of dehydration.</title>
        <authorList>
            <person name="Xiao L."/>
            <person name="Yang G."/>
            <person name="Zhang L."/>
            <person name="Yang X."/>
            <person name="Zhao S."/>
            <person name="Ji Z."/>
            <person name="Zhou Q."/>
            <person name="Hu M."/>
            <person name="Wang Y."/>
            <person name="Chen M."/>
            <person name="Xu Y."/>
            <person name="Jin H."/>
            <person name="Xiao X."/>
            <person name="Hu G."/>
            <person name="Bao F."/>
            <person name="Hu Y."/>
            <person name="Wan P."/>
            <person name="Li L."/>
            <person name="Deng X."/>
            <person name="Kuang T."/>
            <person name="Xiang C."/>
            <person name="Zhu J.K."/>
            <person name="Oliver M.J."/>
            <person name="He Y."/>
        </authorList>
    </citation>
    <scope>NUCLEOTIDE SEQUENCE [LARGE SCALE GENOMIC DNA]</scope>
    <source>
        <strain evidence="3">cv. XS01</strain>
    </source>
</reference>
<dbReference type="EMBL" id="KQ989054">
    <property type="protein sequence ID" value="KZV54968.1"/>
    <property type="molecule type" value="Genomic_DNA"/>
</dbReference>